<dbReference type="AlphaFoldDB" id="A0A427XDM6"/>
<gene>
    <name evidence="1" type="ORF">EHS24_003940</name>
</gene>
<reference evidence="1 2" key="1">
    <citation type="submission" date="2018-11" db="EMBL/GenBank/DDBJ databases">
        <title>Genome sequence of Apiotrichum porosum DSM 27194.</title>
        <authorList>
            <person name="Aliyu H."/>
            <person name="Gorte O."/>
            <person name="Ochsenreither K."/>
        </authorList>
    </citation>
    <scope>NUCLEOTIDE SEQUENCE [LARGE SCALE GENOMIC DNA]</scope>
    <source>
        <strain evidence="1 2">DSM 27194</strain>
    </source>
</reference>
<dbReference type="EMBL" id="RSCE01000019">
    <property type="protein sequence ID" value="RSH76999.1"/>
    <property type="molecule type" value="Genomic_DNA"/>
</dbReference>
<evidence type="ECO:0000313" key="2">
    <source>
        <dbReference type="Proteomes" id="UP000279236"/>
    </source>
</evidence>
<name>A0A427XDM6_9TREE</name>
<dbReference type="Proteomes" id="UP000279236">
    <property type="component" value="Unassembled WGS sequence"/>
</dbReference>
<protein>
    <submittedName>
        <fullName evidence="1">Uncharacterized protein</fullName>
    </submittedName>
</protein>
<accession>A0A427XDM6</accession>
<sequence length="178" mass="20268">MPTPIPIHPKLLTCEEAQKFPRLHKMQFDTGGVPTPANFTQLKDVLYFLTHTSNGVNKYRRALDLWLKVYRSTLVPSSDNLPIPSKLFVEACWGWPANQADVEELLQLQAAHGGIPFPLSEAHFKLACRIMSKSGYKDKKFRKTLYDTTMANRPEMARVMTKDSMATQVDTVDEKEKL</sequence>
<evidence type="ECO:0000313" key="1">
    <source>
        <dbReference type="EMBL" id="RSH76999.1"/>
    </source>
</evidence>
<keyword evidence="2" id="KW-1185">Reference proteome</keyword>
<proteinExistence type="predicted"/>
<dbReference type="GeneID" id="39588483"/>
<comment type="caution">
    <text evidence="1">The sequence shown here is derived from an EMBL/GenBank/DDBJ whole genome shotgun (WGS) entry which is preliminary data.</text>
</comment>
<dbReference type="RefSeq" id="XP_028472146.1">
    <property type="nucleotide sequence ID" value="XM_028619573.1"/>
</dbReference>
<organism evidence="1 2">
    <name type="scientific">Apiotrichum porosum</name>
    <dbReference type="NCBI Taxonomy" id="105984"/>
    <lineage>
        <taxon>Eukaryota</taxon>
        <taxon>Fungi</taxon>
        <taxon>Dikarya</taxon>
        <taxon>Basidiomycota</taxon>
        <taxon>Agaricomycotina</taxon>
        <taxon>Tremellomycetes</taxon>
        <taxon>Trichosporonales</taxon>
        <taxon>Trichosporonaceae</taxon>
        <taxon>Apiotrichum</taxon>
    </lineage>
</organism>